<evidence type="ECO:0000256" key="8">
    <source>
        <dbReference type="ARBA" id="ARBA00022801"/>
    </source>
</evidence>
<comment type="function">
    <text evidence="13">Metalloprotease that acts as a negative regulator of the Wnt signaling pathway by mediating the cleavage of the N-terminal residues of a subset of Wnt proteins. Following cleavage, Wnt proteins become oxidized and form large disulfide-bond oligomers, leading to their inactivation.</text>
</comment>
<feature type="region of interest" description="Disordered" evidence="14">
    <location>
        <begin position="344"/>
        <end position="391"/>
    </location>
</feature>
<feature type="region of interest" description="Disordered" evidence="14">
    <location>
        <begin position="432"/>
        <end position="480"/>
    </location>
</feature>
<gene>
    <name evidence="16" type="ORF">Q7C36_013010</name>
</gene>
<dbReference type="InterPro" id="IPR040230">
    <property type="entry name" value="TIKI1/2-like"/>
</dbReference>
<comment type="cofactor">
    <cofactor evidence="1">
        <name>Co(2+)</name>
        <dbReference type="ChEBI" id="CHEBI:48828"/>
    </cofactor>
</comment>
<keyword evidence="8 13" id="KW-0378">Hydrolase</keyword>
<keyword evidence="9" id="KW-1133">Transmembrane helix</keyword>
<keyword evidence="6 13" id="KW-0479">Metal-binding</keyword>
<evidence type="ECO:0000256" key="7">
    <source>
        <dbReference type="ARBA" id="ARBA00022729"/>
    </source>
</evidence>
<feature type="signal peptide" evidence="15">
    <location>
        <begin position="1"/>
        <end position="25"/>
    </location>
</feature>
<keyword evidence="7 13" id="KW-0732">Signal</keyword>
<evidence type="ECO:0000256" key="2">
    <source>
        <dbReference type="ARBA" id="ARBA00004479"/>
    </source>
</evidence>
<evidence type="ECO:0000256" key="12">
    <source>
        <dbReference type="ARBA" id="ARBA00023180"/>
    </source>
</evidence>
<evidence type="ECO:0000256" key="3">
    <source>
        <dbReference type="ARBA" id="ARBA00008261"/>
    </source>
</evidence>
<accession>A0AA88MS29</accession>
<comment type="similarity">
    <text evidence="3 13">Belongs to the TIKI family.</text>
</comment>
<keyword evidence="5" id="KW-0812">Transmembrane</keyword>
<evidence type="ECO:0000256" key="11">
    <source>
        <dbReference type="ARBA" id="ARBA00023136"/>
    </source>
</evidence>
<dbReference type="CDD" id="cd14789">
    <property type="entry name" value="Tiki"/>
    <property type="match status" value="1"/>
</dbReference>
<dbReference type="GO" id="GO:0006508">
    <property type="term" value="P:proteolysis"/>
    <property type="evidence" value="ECO:0007669"/>
    <property type="project" value="UniProtKB-KW"/>
</dbReference>
<dbReference type="GO" id="GO:0005886">
    <property type="term" value="C:plasma membrane"/>
    <property type="evidence" value="ECO:0007669"/>
    <property type="project" value="UniProtKB-SubCell"/>
</dbReference>
<protein>
    <recommendedName>
        <fullName evidence="13">Metalloprotease TIKI</fullName>
        <ecNumber evidence="13">3.4.-.-</ecNumber>
    </recommendedName>
    <alternativeName>
        <fullName evidence="13">TRAB domain-containing protein 2</fullName>
    </alternativeName>
</protein>
<dbReference type="GO" id="GO:0030178">
    <property type="term" value="P:negative regulation of Wnt signaling pathway"/>
    <property type="evidence" value="ECO:0007669"/>
    <property type="project" value="UniProtKB-UniRule"/>
</dbReference>
<sequence length="504" mass="57714">MKRSSALRWLLFWTLFSAGLLNRETQKHCSKDETRELNSFLWTVKRPPPQPPSYLFGTIHVPYTRVWDFVPESSKRAFQRSTSVFFELDLTDPVTVSKLASCQLLPNGESLRSLLPRDIYVRLKRHLDYVRHMMPAWVRAEQRFYADYLFKAIAGDWERKRPVWVMLMVNSLTEWDVRGRGAPVLDLFLAREAERMGKKTGAVENVEEQCHPLNGLSFSQSFTMTCKATSSVSRVTGTRAAVDVLHQMFPPKRRVLFNHGSNQLPHFLNSSLLDHERSTAQQIDSYLRQELIYKRNARMAHRVSALLQRSPAQSFFFAFGAGHFLGNQSVLDILRQEGYEVEHTPAQELATSSWPKTDDTTVTESREDPVPATEGTSEPPDVEDEPPHLLEPDSLSQLEEFGRHQRPRKAHRPHSRQRLFSDLWVRIGYSTTSLPNSQKTDAHVTTSTRSVMLQEDQQRKRSSLSHLQETPPPSAKGLATPTPGYTLTFLLTCLLTPVLLRFTS</sequence>
<dbReference type="EC" id="3.4.-.-" evidence="13"/>
<reference evidence="16" key="1">
    <citation type="submission" date="2023-08" db="EMBL/GenBank/DDBJ databases">
        <title>Pelteobagrus vachellii genome.</title>
        <authorList>
            <person name="Liu H."/>
        </authorList>
    </citation>
    <scope>NUCLEOTIDE SEQUENCE</scope>
    <source>
        <strain evidence="16">PRFRI_2022a</strain>
        <tissue evidence="16">Muscle</tissue>
    </source>
</reference>
<evidence type="ECO:0000313" key="16">
    <source>
        <dbReference type="EMBL" id="KAK2841431.1"/>
    </source>
</evidence>
<keyword evidence="13" id="KW-0879">Wnt signaling pathway</keyword>
<proteinExistence type="inferred from homology"/>
<dbReference type="GO" id="GO:0046872">
    <property type="term" value="F:metal ion binding"/>
    <property type="evidence" value="ECO:0007669"/>
    <property type="project" value="UniProtKB-UniRule"/>
</dbReference>
<comment type="subcellular location">
    <subcellularLocation>
        <location evidence="13">Cell membrane</location>
        <topology evidence="13">Single-pass type I membrane protein</topology>
    </subcellularLocation>
    <subcellularLocation>
        <location evidence="2">Membrane</location>
        <topology evidence="2">Single-pass type I membrane protein</topology>
    </subcellularLocation>
</comment>
<dbReference type="Pfam" id="PF01963">
    <property type="entry name" value="TraB_PrgY_gumN"/>
    <property type="match status" value="1"/>
</dbReference>
<comment type="caution">
    <text evidence="16">The sequence shown here is derived from an EMBL/GenBank/DDBJ whole genome shotgun (WGS) entry which is preliminary data.</text>
</comment>
<feature type="compositionally biased region" description="Basic and acidic residues" evidence="14">
    <location>
        <begin position="356"/>
        <end position="369"/>
    </location>
</feature>
<dbReference type="Proteomes" id="UP001187315">
    <property type="component" value="Unassembled WGS sequence"/>
</dbReference>
<feature type="chain" id="PRO_5041738282" description="Metalloprotease TIKI" evidence="15">
    <location>
        <begin position="26"/>
        <end position="504"/>
    </location>
</feature>
<evidence type="ECO:0000256" key="5">
    <source>
        <dbReference type="ARBA" id="ARBA00022692"/>
    </source>
</evidence>
<evidence type="ECO:0000256" key="6">
    <source>
        <dbReference type="ARBA" id="ARBA00022723"/>
    </source>
</evidence>
<dbReference type="PANTHER" id="PTHR31120">
    <property type="entry name" value="METALLOPROTEASE TIKI"/>
    <property type="match status" value="1"/>
</dbReference>
<name>A0AA88MS29_TACVA</name>
<keyword evidence="4 13" id="KW-0645">Protease</keyword>
<dbReference type="GO" id="GO:0004222">
    <property type="term" value="F:metalloendopeptidase activity"/>
    <property type="evidence" value="ECO:0007669"/>
    <property type="project" value="UniProtKB-UniRule"/>
</dbReference>
<comment type="cofactor">
    <cofactor evidence="13">
        <name>Mn(2+)</name>
        <dbReference type="ChEBI" id="CHEBI:29035"/>
    </cofactor>
    <cofactor evidence="13">
        <name>Co(2+)</name>
        <dbReference type="ChEBI" id="CHEBI:48828"/>
    </cofactor>
    <text evidence="13">Divalent metal cations. Mn(2+) or Co(2+).</text>
</comment>
<evidence type="ECO:0000256" key="14">
    <source>
        <dbReference type="SAM" id="MobiDB-lite"/>
    </source>
</evidence>
<organism evidence="16 17">
    <name type="scientific">Tachysurus vachellii</name>
    <name type="common">Darkbarbel catfish</name>
    <name type="synonym">Pelteobagrus vachellii</name>
    <dbReference type="NCBI Taxonomy" id="175792"/>
    <lineage>
        <taxon>Eukaryota</taxon>
        <taxon>Metazoa</taxon>
        <taxon>Chordata</taxon>
        <taxon>Craniata</taxon>
        <taxon>Vertebrata</taxon>
        <taxon>Euteleostomi</taxon>
        <taxon>Actinopterygii</taxon>
        <taxon>Neopterygii</taxon>
        <taxon>Teleostei</taxon>
        <taxon>Ostariophysi</taxon>
        <taxon>Siluriformes</taxon>
        <taxon>Bagridae</taxon>
        <taxon>Tachysurus</taxon>
    </lineage>
</organism>
<keyword evidence="17" id="KW-1185">Reference proteome</keyword>
<evidence type="ECO:0000256" key="4">
    <source>
        <dbReference type="ARBA" id="ARBA00022670"/>
    </source>
</evidence>
<evidence type="ECO:0000256" key="1">
    <source>
        <dbReference type="ARBA" id="ARBA00001941"/>
    </source>
</evidence>
<evidence type="ECO:0000256" key="9">
    <source>
        <dbReference type="ARBA" id="ARBA00022989"/>
    </source>
</evidence>
<keyword evidence="11" id="KW-0472">Membrane</keyword>
<dbReference type="GO" id="GO:0016055">
    <property type="term" value="P:Wnt signaling pathway"/>
    <property type="evidence" value="ECO:0007669"/>
    <property type="project" value="UniProtKB-KW"/>
</dbReference>
<evidence type="ECO:0000256" key="15">
    <source>
        <dbReference type="SAM" id="SignalP"/>
    </source>
</evidence>
<dbReference type="EMBL" id="JAVHJS010000012">
    <property type="protein sequence ID" value="KAK2841431.1"/>
    <property type="molecule type" value="Genomic_DNA"/>
</dbReference>
<keyword evidence="12" id="KW-0325">Glycoprotein</keyword>
<dbReference type="InterPro" id="IPR002816">
    <property type="entry name" value="TraB/PrgY/GumN_fam"/>
</dbReference>
<evidence type="ECO:0000256" key="13">
    <source>
        <dbReference type="RuleBase" id="RU369069"/>
    </source>
</evidence>
<dbReference type="GO" id="GO:0017147">
    <property type="term" value="F:Wnt-protein binding"/>
    <property type="evidence" value="ECO:0007669"/>
    <property type="project" value="TreeGrafter"/>
</dbReference>
<dbReference type="GO" id="GO:0031090">
    <property type="term" value="C:organelle membrane"/>
    <property type="evidence" value="ECO:0007669"/>
    <property type="project" value="TreeGrafter"/>
</dbReference>
<keyword evidence="13" id="KW-1003">Cell membrane</keyword>
<dbReference type="AlphaFoldDB" id="A0AA88MS29"/>
<evidence type="ECO:0000313" key="17">
    <source>
        <dbReference type="Proteomes" id="UP001187315"/>
    </source>
</evidence>
<feature type="compositionally biased region" description="Polar residues" evidence="14">
    <location>
        <begin position="432"/>
        <end position="451"/>
    </location>
</feature>
<evidence type="ECO:0000256" key="10">
    <source>
        <dbReference type="ARBA" id="ARBA00023049"/>
    </source>
</evidence>
<keyword evidence="10 13" id="KW-0482">Metalloprotease</keyword>
<dbReference type="PANTHER" id="PTHR31120:SF8">
    <property type="entry name" value="METALLOPROTEASE TIKI2"/>
    <property type="match status" value="1"/>
</dbReference>